<accession>A0ACC2SHF4</accession>
<sequence>MSEDTKSNEVLRPDGPEDDVCFPLDQEESGIAFHLLDELLNPKPVNFDELNVSVSFKNNLDPYGSAQILEENRFMFYSLSTGPVYAKYFSDFASLGTSFHEALHSGKFWLDVSAATEAEMKSLGRIFRIHPLTVEDILTGEIREKCELFRQYYFVCFRAYEQNANSISYLDPSSIYNVVFRESIISFHSKPLYHISSVLKRIQQLKDFISFSADWINYALIDDITDSFAPMMRHIELEVDAIDELVLILKESEQSDMLRRIGHARKKVTLLLRLLTTKPDVIKALSLRCDDRLRASKGPDIKLYLGDIQDHLITMVQNSLHYEKVLARAHSNYLAQISIELTQVSNRTNDVVAKLTAMASILLPMNVITGLWGMNVYVPGQFVDGSETSLIWFFGIFTGMIFVGILMFFLVRGKGLF</sequence>
<reference evidence="1" key="1">
    <citation type="submission" date="2022-04" db="EMBL/GenBank/DDBJ databases">
        <title>Genome of the entomopathogenic fungus Entomophthora muscae.</title>
        <authorList>
            <person name="Elya C."/>
            <person name="Lovett B.R."/>
            <person name="Lee E."/>
            <person name="Macias A.M."/>
            <person name="Hajek A.E."/>
            <person name="De Bivort B.L."/>
            <person name="Kasson M.T."/>
            <person name="De Fine Licht H.H."/>
            <person name="Stajich J.E."/>
        </authorList>
    </citation>
    <scope>NUCLEOTIDE SEQUENCE</scope>
    <source>
        <strain evidence="1">Berkeley</strain>
    </source>
</reference>
<keyword evidence="2" id="KW-1185">Reference proteome</keyword>
<comment type="caution">
    <text evidence="1">The sequence shown here is derived from an EMBL/GenBank/DDBJ whole genome shotgun (WGS) entry which is preliminary data.</text>
</comment>
<dbReference type="Proteomes" id="UP001165960">
    <property type="component" value="Unassembled WGS sequence"/>
</dbReference>
<evidence type="ECO:0000313" key="2">
    <source>
        <dbReference type="Proteomes" id="UP001165960"/>
    </source>
</evidence>
<organism evidence="1 2">
    <name type="scientific">Entomophthora muscae</name>
    <dbReference type="NCBI Taxonomy" id="34485"/>
    <lineage>
        <taxon>Eukaryota</taxon>
        <taxon>Fungi</taxon>
        <taxon>Fungi incertae sedis</taxon>
        <taxon>Zoopagomycota</taxon>
        <taxon>Entomophthoromycotina</taxon>
        <taxon>Entomophthoromycetes</taxon>
        <taxon>Entomophthorales</taxon>
        <taxon>Entomophthoraceae</taxon>
        <taxon>Entomophthora</taxon>
    </lineage>
</organism>
<protein>
    <submittedName>
        <fullName evidence="1">CorA metal ion transporter</fullName>
    </submittedName>
</protein>
<name>A0ACC2SHF4_9FUNG</name>
<proteinExistence type="predicted"/>
<gene>
    <name evidence="1" type="primary">MNR2_6</name>
    <name evidence="1" type="ORF">DSO57_1018365</name>
</gene>
<dbReference type="EMBL" id="QTSX02005050">
    <property type="protein sequence ID" value="KAJ9061676.1"/>
    <property type="molecule type" value="Genomic_DNA"/>
</dbReference>
<evidence type="ECO:0000313" key="1">
    <source>
        <dbReference type="EMBL" id="KAJ9061676.1"/>
    </source>
</evidence>